<reference evidence="2 3" key="1">
    <citation type="submission" date="2023-02" db="EMBL/GenBank/DDBJ databases">
        <title>Genome sequence of Mucilaginibacter jinjuensis strain KACC 16571.</title>
        <authorList>
            <person name="Kim S."/>
            <person name="Heo J."/>
            <person name="Kwon S.-W."/>
        </authorList>
    </citation>
    <scope>NUCLEOTIDE SEQUENCE [LARGE SCALE GENOMIC DNA]</scope>
    <source>
        <strain evidence="2 3">KACC 16571</strain>
    </source>
</reference>
<dbReference type="Pfam" id="PF13302">
    <property type="entry name" value="Acetyltransf_3"/>
    <property type="match status" value="1"/>
</dbReference>
<dbReference type="Proteomes" id="UP001216139">
    <property type="component" value="Chromosome"/>
</dbReference>
<protein>
    <submittedName>
        <fullName evidence="2">GNAT family protein</fullName>
    </submittedName>
</protein>
<dbReference type="InterPro" id="IPR000182">
    <property type="entry name" value="GNAT_dom"/>
</dbReference>
<dbReference type="PANTHER" id="PTHR43328">
    <property type="entry name" value="ACETYLTRANSFERASE-RELATED"/>
    <property type="match status" value="1"/>
</dbReference>
<dbReference type="RefSeq" id="WP_273630489.1">
    <property type="nucleotide sequence ID" value="NZ_CP117167.1"/>
</dbReference>
<sequence>MRITGSQFALRTWLESDAVSLQKHANNVNISKYLFDRFPYPYQLSDAEKFISSKLDQDPVVNFAIEIDGEVAGGIGLELRQDVYRKTPLLGYWLSEQHWSKGIMPEAVKLVTDYAFENLDIICIVANAFGHNPKSMKVLEKAGFVRQGIIKQCAIKYDEVYDEHVFALHRK</sequence>
<name>A0ABY7T991_9SPHI</name>
<dbReference type="Gene3D" id="3.40.630.30">
    <property type="match status" value="1"/>
</dbReference>
<dbReference type="InterPro" id="IPR016181">
    <property type="entry name" value="Acyl_CoA_acyltransferase"/>
</dbReference>
<feature type="domain" description="N-acetyltransferase" evidence="1">
    <location>
        <begin position="17"/>
        <end position="167"/>
    </location>
</feature>
<dbReference type="SUPFAM" id="SSF55729">
    <property type="entry name" value="Acyl-CoA N-acyltransferases (Nat)"/>
    <property type="match status" value="1"/>
</dbReference>
<gene>
    <name evidence="2" type="ORF">PQO05_26280</name>
</gene>
<proteinExistence type="predicted"/>
<evidence type="ECO:0000313" key="2">
    <source>
        <dbReference type="EMBL" id="WCT12237.1"/>
    </source>
</evidence>
<accession>A0ABY7T991</accession>
<dbReference type="PROSITE" id="PS51186">
    <property type="entry name" value="GNAT"/>
    <property type="match status" value="1"/>
</dbReference>
<dbReference type="EMBL" id="CP117167">
    <property type="protein sequence ID" value="WCT12237.1"/>
    <property type="molecule type" value="Genomic_DNA"/>
</dbReference>
<dbReference type="PANTHER" id="PTHR43328:SF1">
    <property type="entry name" value="N-ACETYLTRANSFERASE DOMAIN-CONTAINING PROTEIN"/>
    <property type="match status" value="1"/>
</dbReference>
<evidence type="ECO:0000259" key="1">
    <source>
        <dbReference type="PROSITE" id="PS51186"/>
    </source>
</evidence>
<keyword evidence="3" id="KW-1185">Reference proteome</keyword>
<organism evidence="2 3">
    <name type="scientific">Mucilaginibacter jinjuensis</name>
    <dbReference type="NCBI Taxonomy" id="1176721"/>
    <lineage>
        <taxon>Bacteria</taxon>
        <taxon>Pseudomonadati</taxon>
        <taxon>Bacteroidota</taxon>
        <taxon>Sphingobacteriia</taxon>
        <taxon>Sphingobacteriales</taxon>
        <taxon>Sphingobacteriaceae</taxon>
        <taxon>Mucilaginibacter</taxon>
    </lineage>
</organism>
<evidence type="ECO:0000313" key="3">
    <source>
        <dbReference type="Proteomes" id="UP001216139"/>
    </source>
</evidence>